<organism evidence="1">
    <name type="scientific">marine metagenome</name>
    <dbReference type="NCBI Taxonomy" id="408172"/>
    <lineage>
        <taxon>unclassified sequences</taxon>
        <taxon>metagenomes</taxon>
        <taxon>ecological metagenomes</taxon>
    </lineage>
</organism>
<gene>
    <name evidence="1" type="ORF">METZ01_LOCUS280976</name>
</gene>
<name>A0A382KYF6_9ZZZZ</name>
<feature type="non-terminal residue" evidence="1">
    <location>
        <position position="30"/>
    </location>
</feature>
<dbReference type="AlphaFoldDB" id="A0A382KYF6"/>
<evidence type="ECO:0000313" key="1">
    <source>
        <dbReference type="EMBL" id="SVC28122.1"/>
    </source>
</evidence>
<feature type="non-terminal residue" evidence="1">
    <location>
        <position position="1"/>
    </location>
</feature>
<reference evidence="1" key="1">
    <citation type="submission" date="2018-05" db="EMBL/GenBank/DDBJ databases">
        <authorList>
            <person name="Lanie J.A."/>
            <person name="Ng W.-L."/>
            <person name="Kazmierczak K.M."/>
            <person name="Andrzejewski T.M."/>
            <person name="Davidsen T.M."/>
            <person name="Wayne K.J."/>
            <person name="Tettelin H."/>
            <person name="Glass J.I."/>
            <person name="Rusch D."/>
            <person name="Podicherti R."/>
            <person name="Tsui H.-C.T."/>
            <person name="Winkler M.E."/>
        </authorList>
    </citation>
    <scope>NUCLEOTIDE SEQUENCE</scope>
</reference>
<dbReference type="EMBL" id="UINC01082919">
    <property type="protein sequence ID" value="SVC28122.1"/>
    <property type="molecule type" value="Genomic_DNA"/>
</dbReference>
<accession>A0A382KYF6</accession>
<proteinExistence type="predicted"/>
<protein>
    <submittedName>
        <fullName evidence="1">Uncharacterized protein</fullName>
    </submittedName>
</protein>
<sequence>GRAVVSKHVRIHQSLVRIWEQPKGHMVLEN</sequence>